<sequence>MLSSQLFAGDALLELIVSGAPDRISQTRNRFDPAVGKVQQALLLWQPDVLPLHGADGEYGDETEAAVVRFKVEELGVPNPFPDVGPLTVQRLDAIALAAEQPAPATVRVRHDIWALQPTADAAWHPFVDAYERAVAALRDPGQAAPARWDYQAALHGTPFATGDPLLANCQHGTWYFLPWHRIYLAHFERILIDVIAGLPEVDDDTKATWALPYWNYHRPATAFLPHPFRTPLRPDGAPNALFDPARTLVDTLIDPASLDTSGWLDRTLPFSGAFSAATNTTFGGERTPATHQAAGGTGQLERSPHNAVHNAVGGNMLNPAVAGRDPVFWLHHANIDRLWEVWRVTQGVGRDEIRPAYLDEPFPFLELDGAVEPWHPSDVADTAPLGYAYADLSKPAPVFVLGVLQPEWVDALMGVFAPVPVPVGPGGAPVPPGPPEPVGGGFGVAEGEGGADAAPRRRAPDAGGPVAGGPAGPPAEPPREPGREPLPEPEPRRVERIGALDRTLRLSGGESPTFELPLDAPPPPVRREPADRGPFGVAEDEEAGPAEPPTRYFIRVEHVSVTRNSDRIYSLYLDPDGDDPEAARFVATLPTFGAERADEPDSEHGLSFTFEITEIVEDLIAAGTWNPSVARVTLRLGGEASDRSPDPELSIGSIDVFAG</sequence>
<feature type="compositionally biased region" description="Basic and acidic residues" evidence="3">
    <location>
        <begin position="478"/>
        <end position="505"/>
    </location>
</feature>
<evidence type="ECO:0000313" key="7">
    <source>
        <dbReference type="Proteomes" id="UP000433071"/>
    </source>
</evidence>
<evidence type="ECO:0000259" key="5">
    <source>
        <dbReference type="PROSITE" id="PS00498"/>
    </source>
</evidence>
<dbReference type="InterPro" id="IPR057190">
    <property type="entry name" value="DUF7868"/>
</dbReference>
<evidence type="ECO:0000259" key="4">
    <source>
        <dbReference type="PROSITE" id="PS00497"/>
    </source>
</evidence>
<dbReference type="PANTHER" id="PTHR11474">
    <property type="entry name" value="TYROSINASE FAMILY MEMBER"/>
    <property type="match status" value="1"/>
</dbReference>
<dbReference type="Pfam" id="PF00264">
    <property type="entry name" value="Tyrosinase"/>
    <property type="match status" value="1"/>
</dbReference>
<dbReference type="Pfam" id="PF25271">
    <property type="entry name" value="DUF7868"/>
    <property type="match status" value="1"/>
</dbReference>
<keyword evidence="2" id="KW-0186">Copper</keyword>
<feature type="compositionally biased region" description="Pro residues" evidence="3">
    <location>
        <begin position="428"/>
        <end position="438"/>
    </location>
</feature>
<dbReference type="InterPro" id="IPR008922">
    <property type="entry name" value="Di-copper_centre_dom_sf"/>
</dbReference>
<proteinExistence type="predicted"/>
<dbReference type="GO" id="GO:0016491">
    <property type="term" value="F:oxidoreductase activity"/>
    <property type="evidence" value="ECO:0007669"/>
    <property type="project" value="InterPro"/>
</dbReference>
<reference evidence="6 7" key="1">
    <citation type="submission" date="2019-11" db="EMBL/GenBank/DDBJ databases">
        <title>Agromyces kandeliae sp. nov., isolated from mangrove soil.</title>
        <authorList>
            <person name="Wang R."/>
        </authorList>
    </citation>
    <scope>NUCLEOTIDE SEQUENCE [LARGE SCALE GENOMIC DNA]</scope>
    <source>
        <strain evidence="6 7">JCM 11433</strain>
    </source>
</reference>
<gene>
    <name evidence="6" type="ORF">GJ743_17280</name>
</gene>
<dbReference type="GO" id="GO:0046872">
    <property type="term" value="F:metal ion binding"/>
    <property type="evidence" value="ECO:0007669"/>
    <property type="project" value="UniProtKB-KW"/>
</dbReference>
<feature type="region of interest" description="Disordered" evidence="3">
    <location>
        <begin position="428"/>
        <end position="548"/>
    </location>
</feature>
<protein>
    <recommendedName>
        <fullName evidence="4 5">Tyrosinase copper-binding domain-containing protein</fullName>
    </recommendedName>
</protein>
<feature type="domain" description="Tyrosinase copper-binding" evidence="5">
    <location>
        <begin position="326"/>
        <end position="337"/>
    </location>
</feature>
<dbReference type="InterPro" id="IPR050316">
    <property type="entry name" value="Tyrosinase/Hemocyanin"/>
</dbReference>
<dbReference type="RefSeq" id="WP_155053144.1">
    <property type="nucleotide sequence ID" value="NZ_JBHMAT010000003.1"/>
</dbReference>
<evidence type="ECO:0000256" key="1">
    <source>
        <dbReference type="ARBA" id="ARBA00022723"/>
    </source>
</evidence>
<organism evidence="6 7">
    <name type="scientific">Agromyces bracchium</name>
    <dbReference type="NCBI Taxonomy" id="88376"/>
    <lineage>
        <taxon>Bacteria</taxon>
        <taxon>Bacillati</taxon>
        <taxon>Actinomycetota</taxon>
        <taxon>Actinomycetes</taxon>
        <taxon>Micrococcales</taxon>
        <taxon>Microbacteriaceae</taxon>
        <taxon>Agromyces</taxon>
    </lineage>
</organism>
<dbReference type="SUPFAM" id="SSF48056">
    <property type="entry name" value="Di-copper centre-containing domain"/>
    <property type="match status" value="1"/>
</dbReference>
<dbReference type="AlphaFoldDB" id="A0A6I3M9Z3"/>
<dbReference type="Gene3D" id="1.10.1280.10">
    <property type="entry name" value="Di-copper center containing domain from catechol oxidase"/>
    <property type="match status" value="1"/>
</dbReference>
<name>A0A6I3M9Z3_9MICO</name>
<evidence type="ECO:0000313" key="6">
    <source>
        <dbReference type="EMBL" id="MTH70124.1"/>
    </source>
</evidence>
<feature type="compositionally biased region" description="Gly residues" evidence="3">
    <location>
        <begin position="439"/>
        <end position="451"/>
    </location>
</feature>
<keyword evidence="7" id="KW-1185">Reference proteome</keyword>
<evidence type="ECO:0000256" key="2">
    <source>
        <dbReference type="ARBA" id="ARBA00023008"/>
    </source>
</evidence>
<comment type="caution">
    <text evidence="6">The sequence shown here is derived from an EMBL/GenBank/DDBJ whole genome shotgun (WGS) entry which is preliminary data.</text>
</comment>
<feature type="domain" description="Tyrosinase copper-binding" evidence="4">
    <location>
        <begin position="172"/>
        <end position="189"/>
    </location>
</feature>
<dbReference type="PROSITE" id="PS00498">
    <property type="entry name" value="TYROSINASE_2"/>
    <property type="match status" value="1"/>
</dbReference>
<feature type="region of interest" description="Disordered" evidence="3">
    <location>
        <begin position="282"/>
        <end position="309"/>
    </location>
</feature>
<dbReference type="PROSITE" id="PS00497">
    <property type="entry name" value="TYROSINASE_1"/>
    <property type="match status" value="1"/>
</dbReference>
<dbReference type="InterPro" id="IPR002227">
    <property type="entry name" value="Tyrosinase_Cu-bd"/>
</dbReference>
<accession>A0A6I3M9Z3</accession>
<dbReference type="Proteomes" id="UP000433071">
    <property type="component" value="Unassembled WGS sequence"/>
</dbReference>
<evidence type="ECO:0000256" key="3">
    <source>
        <dbReference type="SAM" id="MobiDB-lite"/>
    </source>
</evidence>
<dbReference type="PANTHER" id="PTHR11474:SF76">
    <property type="entry name" value="SHKT DOMAIN-CONTAINING PROTEIN"/>
    <property type="match status" value="1"/>
</dbReference>
<dbReference type="EMBL" id="WMLB01000042">
    <property type="protein sequence ID" value="MTH70124.1"/>
    <property type="molecule type" value="Genomic_DNA"/>
</dbReference>
<keyword evidence="1" id="KW-0479">Metal-binding</keyword>
<dbReference type="PRINTS" id="PR00092">
    <property type="entry name" value="TYROSINASE"/>
</dbReference>
<dbReference type="OrthoDB" id="2874181at2"/>